<dbReference type="SUPFAM" id="SSF55874">
    <property type="entry name" value="ATPase domain of HSP90 chaperone/DNA topoisomerase II/histidine kinase"/>
    <property type="match status" value="1"/>
</dbReference>
<dbReference type="Gene3D" id="3.30.565.10">
    <property type="entry name" value="Histidine kinase-like ATPase, C-terminal domain"/>
    <property type="match status" value="1"/>
</dbReference>
<comment type="caution">
    <text evidence="2">The sequence shown here is derived from an EMBL/GenBank/DDBJ whole genome shotgun (WGS) entry which is preliminary data.</text>
</comment>
<accession>A0A4R2NDL3</accession>
<evidence type="ECO:0000259" key="1">
    <source>
        <dbReference type="Pfam" id="PF25856"/>
    </source>
</evidence>
<dbReference type="RefSeq" id="WP_193552664.1">
    <property type="nucleotide sequence ID" value="NZ_QXNC01000003.1"/>
</dbReference>
<evidence type="ECO:0000313" key="2">
    <source>
        <dbReference type="EMBL" id="TCP19349.1"/>
    </source>
</evidence>
<dbReference type="Pfam" id="PF25856">
    <property type="entry name" value="MPN635_N"/>
    <property type="match status" value="1"/>
</dbReference>
<protein>
    <recommendedName>
        <fullName evidence="1">MPN635 N-terminal domain-containing protein</fullName>
    </recommendedName>
</protein>
<dbReference type="InterPro" id="IPR058987">
    <property type="entry name" value="MPN635_N"/>
</dbReference>
<dbReference type="Proteomes" id="UP000295182">
    <property type="component" value="Unassembled WGS sequence"/>
</dbReference>
<organism evidence="2 3">
    <name type="scientific">Simplicispira metamorpha</name>
    <dbReference type="NCBI Taxonomy" id="80881"/>
    <lineage>
        <taxon>Bacteria</taxon>
        <taxon>Pseudomonadati</taxon>
        <taxon>Pseudomonadota</taxon>
        <taxon>Betaproteobacteria</taxon>
        <taxon>Burkholderiales</taxon>
        <taxon>Comamonadaceae</taxon>
        <taxon>Simplicispira</taxon>
    </lineage>
</organism>
<keyword evidence="3" id="KW-1185">Reference proteome</keyword>
<proteinExistence type="predicted"/>
<gene>
    <name evidence="2" type="ORF">EV674_10526</name>
</gene>
<evidence type="ECO:0000313" key="3">
    <source>
        <dbReference type="Proteomes" id="UP000295182"/>
    </source>
</evidence>
<reference evidence="2 3" key="1">
    <citation type="submission" date="2019-03" db="EMBL/GenBank/DDBJ databases">
        <title>Genomic Encyclopedia of Type Strains, Phase IV (KMG-IV): sequencing the most valuable type-strain genomes for metagenomic binning, comparative biology and taxonomic classification.</title>
        <authorList>
            <person name="Goeker M."/>
        </authorList>
    </citation>
    <scope>NUCLEOTIDE SEQUENCE [LARGE SCALE GENOMIC DNA]</scope>
    <source>
        <strain evidence="2 3">DSM 1837</strain>
    </source>
</reference>
<sequence length="670" mass="74367">MGSKNFDLNIEQILENWEVRHAIREVIANALDEQILTGTASVSIEKRGASWIVRDFGRGIRYTHLTQNENQEKLESPNVIGRFGIGLKDALATFERHDVRVKIRSRFGTIHTNKSAKHGFGDILTLHAVIEDPVDPSFVGTEFELTGAEDSEMKAAKALFLKFSDENLLDTTRFGQIITCHSGPSAIYINGVKVAEEANFLFSYNITVLNAAIKKAINRERSHVGRTAYTDSVKKILLASSNGEVARKLSDDISRFQEGTMHDELAWIDVQEHAVRIVNAQGKVMLVTADEAMRFPDLMDQARQSGMTILTIPENLREKIADSVDLEGNRMVDLTQFTHIYNDSFTFDFVEVGKLDAREREIFDTVPFIIDAYGGLPGNVKSIRISNTMRPDLMSNSQTLGCWDPATSSIVICRKQLRSFESVAGVLIHEMVHAKTGFSDVTRDFETALTNVIGNLCLGWRRAEQAKVLSAKSTPGTPVVNSTQPANDAIRNADAYSELSVIHKRQAAQLDEALRTIVRLRSDVESEKKRAADAAGQLHHLQCDIEKFRAMQSASTAVSASAPHVLVAKSTPDTSVVNSTQPANDAIRNADAYSELSVIHKRQAARLDEALRTIVRLRSDVESEKKRAADAAGQLHHLQCDIEKFRAMQSASTAVRASAPRPAKPWFKFW</sequence>
<feature type="domain" description="MPN635 N-terminal" evidence="1">
    <location>
        <begin position="152"/>
        <end position="242"/>
    </location>
</feature>
<name>A0A4R2NDL3_9BURK</name>
<dbReference type="EMBL" id="SLXH01000005">
    <property type="protein sequence ID" value="TCP19349.1"/>
    <property type="molecule type" value="Genomic_DNA"/>
</dbReference>
<dbReference type="InterPro" id="IPR036890">
    <property type="entry name" value="HATPase_C_sf"/>
</dbReference>
<dbReference type="AlphaFoldDB" id="A0A4R2NDL3"/>